<feature type="compositionally biased region" description="Basic and acidic residues" evidence="10">
    <location>
        <begin position="12"/>
        <end position="21"/>
    </location>
</feature>
<dbReference type="GO" id="GO:0007094">
    <property type="term" value="P:mitotic spindle assembly checkpoint signaling"/>
    <property type="evidence" value="ECO:0007669"/>
    <property type="project" value="UniProtKB-UniRule"/>
</dbReference>
<dbReference type="PANTHER" id="PTHR15995">
    <property type="entry name" value="PROTEIN ZWILCH HOMOLOG"/>
    <property type="match status" value="1"/>
</dbReference>
<feature type="region of interest" description="Disordered" evidence="10">
    <location>
        <begin position="1"/>
        <end position="21"/>
    </location>
</feature>
<dbReference type="EMBL" id="KK119061">
    <property type="protein sequence ID" value="KFM74561.1"/>
    <property type="molecule type" value="Genomic_DNA"/>
</dbReference>
<keyword evidence="7 9" id="KW-0131">Cell cycle</keyword>
<dbReference type="GO" id="GO:1990423">
    <property type="term" value="C:RZZ complex"/>
    <property type="evidence" value="ECO:0007669"/>
    <property type="project" value="UniProtKB-UniRule"/>
</dbReference>
<evidence type="ECO:0000256" key="3">
    <source>
        <dbReference type="ARBA" id="ARBA00022454"/>
    </source>
</evidence>
<dbReference type="OrthoDB" id="5556307at2759"/>
<accession>A0A087UB22</accession>
<keyword evidence="3 9" id="KW-0158">Chromosome</keyword>
<evidence type="ECO:0000256" key="5">
    <source>
        <dbReference type="ARBA" id="ARBA00022776"/>
    </source>
</evidence>
<dbReference type="STRING" id="407821.A0A087UB22"/>
<keyword evidence="12" id="KW-1185">Reference proteome</keyword>
<comment type="similarity">
    <text evidence="2 9">Belongs to the ZWILCH family.</text>
</comment>
<evidence type="ECO:0000256" key="9">
    <source>
        <dbReference type="RuleBase" id="RU369076"/>
    </source>
</evidence>
<dbReference type="Proteomes" id="UP000054359">
    <property type="component" value="Unassembled WGS sequence"/>
</dbReference>
<evidence type="ECO:0000256" key="10">
    <source>
        <dbReference type="SAM" id="MobiDB-lite"/>
    </source>
</evidence>
<dbReference type="GO" id="GO:0051301">
    <property type="term" value="P:cell division"/>
    <property type="evidence" value="ECO:0007669"/>
    <property type="project" value="UniProtKB-UniRule"/>
</dbReference>
<evidence type="ECO:0000256" key="7">
    <source>
        <dbReference type="ARBA" id="ARBA00023306"/>
    </source>
</evidence>
<keyword evidence="6 9" id="KW-0995">Kinetochore</keyword>
<protein>
    <recommendedName>
        <fullName evidence="9">Protein zwilch</fullName>
    </recommendedName>
</protein>
<feature type="non-terminal residue" evidence="11">
    <location>
        <position position="331"/>
    </location>
</feature>
<evidence type="ECO:0000256" key="1">
    <source>
        <dbReference type="ARBA" id="ARBA00004629"/>
    </source>
</evidence>
<keyword evidence="4 9" id="KW-0132">Cell division</keyword>
<comment type="subcellular location">
    <subcellularLocation>
        <location evidence="1 9">Chromosome</location>
        <location evidence="1 9">Centromere</location>
        <location evidence="1 9">Kinetochore</location>
    </subcellularLocation>
</comment>
<proteinExistence type="inferred from homology"/>
<name>A0A087UB22_STEMI</name>
<dbReference type="GO" id="GO:0034501">
    <property type="term" value="P:protein localization to kinetochore"/>
    <property type="evidence" value="ECO:0007669"/>
    <property type="project" value="UniProtKB-UniRule"/>
</dbReference>
<comment type="function">
    <text evidence="9">Essential component of the mitotic checkpoint, which prevents cells from prematurely exiting mitosis. Required for the assembly of the dynein-dynactin and MAD1-MAD2 complexes onto kinetochores. Its function related to the spindle assembly machinery is proposed to depend on its association in the mitotic RZZ complex.</text>
</comment>
<gene>
    <name evidence="11" type="ORF">X975_11442</name>
</gene>
<keyword evidence="5 9" id="KW-0498">Mitosis</keyword>
<comment type="subunit">
    <text evidence="9">Component of the RZZ complex.</text>
</comment>
<dbReference type="Pfam" id="PF09817">
    <property type="entry name" value="Zwilch"/>
    <property type="match status" value="1"/>
</dbReference>
<keyword evidence="8 9" id="KW-0137">Centromere</keyword>
<evidence type="ECO:0000256" key="4">
    <source>
        <dbReference type="ARBA" id="ARBA00022618"/>
    </source>
</evidence>
<dbReference type="Gene3D" id="2.20.25.230">
    <property type="match status" value="1"/>
</dbReference>
<dbReference type="AlphaFoldDB" id="A0A087UB22"/>
<dbReference type="InterPro" id="IPR018630">
    <property type="entry name" value="Zwilch"/>
</dbReference>
<organism evidence="11 12">
    <name type="scientific">Stegodyphus mimosarum</name>
    <name type="common">African social velvet spider</name>
    <dbReference type="NCBI Taxonomy" id="407821"/>
    <lineage>
        <taxon>Eukaryota</taxon>
        <taxon>Metazoa</taxon>
        <taxon>Ecdysozoa</taxon>
        <taxon>Arthropoda</taxon>
        <taxon>Chelicerata</taxon>
        <taxon>Arachnida</taxon>
        <taxon>Araneae</taxon>
        <taxon>Araneomorphae</taxon>
        <taxon>Entelegynae</taxon>
        <taxon>Eresoidea</taxon>
        <taxon>Eresidae</taxon>
        <taxon>Stegodyphus</taxon>
    </lineage>
</organism>
<dbReference type="PANTHER" id="PTHR15995:SF1">
    <property type="entry name" value="PROTEIN ZWILCH HOMOLOG"/>
    <property type="match status" value="1"/>
</dbReference>
<evidence type="ECO:0000256" key="6">
    <source>
        <dbReference type="ARBA" id="ARBA00022838"/>
    </source>
</evidence>
<evidence type="ECO:0000256" key="8">
    <source>
        <dbReference type="ARBA" id="ARBA00023328"/>
    </source>
</evidence>
<evidence type="ECO:0000313" key="12">
    <source>
        <dbReference type="Proteomes" id="UP000054359"/>
    </source>
</evidence>
<sequence length="331" mass="37372">MSEGKSANSDEDLVKFSTEKASDKSMPNQLVKWMQELHDPAISNELKTIISKMNAENPISDILLKGKYQILLLEKLLPWQNPLGSLFQTSLGVCFVEKIHSSTSSEKERKFSPNPDELPQVPDFQMLFEKTGNSEFMLHPLHINIGRKILSIYKSIKSDGGKSLPLIALCYGDNPKSMVLLGSLVEDSKFVRLRVTNEGSVSKEDHLPNMSSLKTKHLEGFMPRISTVKVSAFARYDVYEREVRPITELQPSKDMRVFVECVWSDVSYILEPVSADCICTVNIKTVSGDDYTGAFNKFKEIKLIEALFQSYQTGVMIWPNCKSSESVMKRV</sequence>
<evidence type="ECO:0000256" key="2">
    <source>
        <dbReference type="ARBA" id="ARBA00009062"/>
    </source>
</evidence>
<reference evidence="11 12" key="1">
    <citation type="submission" date="2013-11" db="EMBL/GenBank/DDBJ databases">
        <title>Genome sequencing of Stegodyphus mimosarum.</title>
        <authorList>
            <person name="Bechsgaard J."/>
        </authorList>
    </citation>
    <scope>NUCLEOTIDE SEQUENCE [LARGE SCALE GENOMIC DNA]</scope>
</reference>
<evidence type="ECO:0000313" key="11">
    <source>
        <dbReference type="EMBL" id="KFM74561.1"/>
    </source>
</evidence>